<evidence type="ECO:0000313" key="3">
    <source>
        <dbReference type="EMBL" id="GHH58222.1"/>
    </source>
</evidence>
<name>A0A919KJ41_9XANT</name>
<accession>A0A919KJ41</accession>
<dbReference type="GO" id="GO:0008984">
    <property type="term" value="F:protein-glutamate methylesterase activity"/>
    <property type="evidence" value="ECO:0007669"/>
    <property type="project" value="InterPro"/>
</dbReference>
<reference evidence="3" key="2">
    <citation type="submission" date="2020-09" db="EMBL/GenBank/DDBJ databases">
        <authorList>
            <person name="Sun Q."/>
            <person name="Ohkuma M."/>
        </authorList>
    </citation>
    <scope>NUCLEOTIDE SEQUENCE</scope>
    <source>
        <strain evidence="3">JCM 13306</strain>
    </source>
</reference>
<comment type="caution">
    <text evidence="3">The sequence shown here is derived from an EMBL/GenBank/DDBJ whole genome shotgun (WGS) entry which is preliminary data.</text>
</comment>
<dbReference type="GO" id="GO:0000156">
    <property type="term" value="F:phosphorelay response regulator activity"/>
    <property type="evidence" value="ECO:0007669"/>
    <property type="project" value="InterPro"/>
</dbReference>
<feature type="domain" description="CheB-type methylesterase" evidence="2">
    <location>
        <begin position="233"/>
        <end position="342"/>
    </location>
</feature>
<dbReference type="RefSeq" id="WP_434029788.1">
    <property type="nucleotide sequence ID" value="NZ_BNBA01000029.1"/>
</dbReference>
<gene>
    <name evidence="3" type="ORF">GCM10009090_30640</name>
</gene>
<organism evidence="3 4">
    <name type="scientific">Xanthomonas boreopolis</name>
    <dbReference type="NCBI Taxonomy" id="86183"/>
    <lineage>
        <taxon>Bacteria</taxon>
        <taxon>Pseudomonadati</taxon>
        <taxon>Pseudomonadota</taxon>
        <taxon>Gammaproteobacteria</taxon>
        <taxon>Lysobacterales</taxon>
        <taxon>Lysobacteraceae</taxon>
        <taxon>Xanthomonas</taxon>
    </lineage>
</organism>
<proteinExistence type="predicted"/>
<dbReference type="AlphaFoldDB" id="A0A919KJ41"/>
<protein>
    <recommendedName>
        <fullName evidence="2">CheB-type methylesterase domain-containing protein</fullName>
    </recommendedName>
</protein>
<comment type="caution">
    <text evidence="1">Lacks conserved residue(s) required for the propagation of feature annotation.</text>
</comment>
<keyword evidence="4" id="KW-1185">Reference proteome</keyword>
<dbReference type="Proteomes" id="UP000623958">
    <property type="component" value="Unassembled WGS sequence"/>
</dbReference>
<dbReference type="GO" id="GO:0006935">
    <property type="term" value="P:chemotaxis"/>
    <property type="evidence" value="ECO:0007669"/>
    <property type="project" value="InterPro"/>
</dbReference>
<reference evidence="3" key="1">
    <citation type="journal article" date="2014" name="Int. J. Syst. Evol. Microbiol.">
        <title>Complete genome sequence of Corynebacterium casei LMG S-19264T (=DSM 44701T), isolated from a smear-ripened cheese.</title>
        <authorList>
            <consortium name="US DOE Joint Genome Institute (JGI-PGF)"/>
            <person name="Walter F."/>
            <person name="Albersmeier A."/>
            <person name="Kalinowski J."/>
            <person name="Ruckert C."/>
        </authorList>
    </citation>
    <scope>NUCLEOTIDE SEQUENCE</scope>
    <source>
        <strain evidence="3">JCM 13306</strain>
    </source>
</reference>
<dbReference type="Pfam" id="PF01339">
    <property type="entry name" value="CheB_methylest"/>
    <property type="match status" value="1"/>
</dbReference>
<sequence>MSASNPAGEAKPVALLGRAGPARERLREALALAGAHVVLEDEPAAVDAQALRDAEPVAVLVALEPAIEDALDALEPALSAPGLTVIFDEADLAARREGWDAQRWARHLAAKLHGHGDVLPPGAEVEPAFLPEPGLPVTPAQLHSHHPVDAHLEAAAFELDRVPGDALFDPVDVPGPGAGPAVVAAPAPVQALGDSSTWGLIDVAVDETPRVARDFSDLATGDLALVAIEEEEAGSPAGAVLVIAGIGGPDAIRRLLSALPAEFPRAVLVRMALNGGQYGNLVRQMGRVSTLPVELGEAGLPIRPGKVYILSDGVSVAEAEGGLAFVAGDDAAALVASLPAADSAMLLLSGASETLVESVLAAAQAGAWVAGQSVDGCYDPAAASRLALHGRPTADPSQLAQALAERWPA</sequence>
<evidence type="ECO:0000259" key="2">
    <source>
        <dbReference type="PROSITE" id="PS50122"/>
    </source>
</evidence>
<evidence type="ECO:0000256" key="1">
    <source>
        <dbReference type="PROSITE-ProRule" id="PRU00050"/>
    </source>
</evidence>
<dbReference type="InterPro" id="IPR035909">
    <property type="entry name" value="CheB_C"/>
</dbReference>
<dbReference type="InterPro" id="IPR000673">
    <property type="entry name" value="Sig_transdc_resp-reg_Me-estase"/>
</dbReference>
<dbReference type="EMBL" id="BNBA01000029">
    <property type="protein sequence ID" value="GHH58222.1"/>
    <property type="molecule type" value="Genomic_DNA"/>
</dbReference>
<dbReference type="Gene3D" id="3.40.50.180">
    <property type="entry name" value="Methylesterase CheB, C-terminal domain"/>
    <property type="match status" value="1"/>
</dbReference>
<dbReference type="GO" id="GO:0005737">
    <property type="term" value="C:cytoplasm"/>
    <property type="evidence" value="ECO:0007669"/>
    <property type="project" value="InterPro"/>
</dbReference>
<dbReference type="SUPFAM" id="SSF52738">
    <property type="entry name" value="Methylesterase CheB, C-terminal domain"/>
    <property type="match status" value="1"/>
</dbReference>
<dbReference type="PROSITE" id="PS50122">
    <property type="entry name" value="CHEB"/>
    <property type="match status" value="1"/>
</dbReference>
<evidence type="ECO:0000313" key="4">
    <source>
        <dbReference type="Proteomes" id="UP000623958"/>
    </source>
</evidence>